<evidence type="ECO:0000313" key="6">
    <source>
        <dbReference type="Proteomes" id="UP001497623"/>
    </source>
</evidence>
<dbReference type="EMBL" id="CAXKWB010000609">
    <property type="protein sequence ID" value="CAL4061355.1"/>
    <property type="molecule type" value="Genomic_DNA"/>
</dbReference>
<organism evidence="5 6">
    <name type="scientific">Meganyctiphanes norvegica</name>
    <name type="common">Northern krill</name>
    <name type="synonym">Thysanopoda norvegica</name>
    <dbReference type="NCBI Taxonomy" id="48144"/>
    <lineage>
        <taxon>Eukaryota</taxon>
        <taxon>Metazoa</taxon>
        <taxon>Ecdysozoa</taxon>
        <taxon>Arthropoda</taxon>
        <taxon>Crustacea</taxon>
        <taxon>Multicrustacea</taxon>
        <taxon>Malacostraca</taxon>
        <taxon>Eumalacostraca</taxon>
        <taxon>Eucarida</taxon>
        <taxon>Euphausiacea</taxon>
        <taxon>Euphausiidae</taxon>
        <taxon>Meganyctiphanes</taxon>
    </lineage>
</organism>
<keyword evidence="2" id="KW-0597">Phosphoprotein</keyword>
<dbReference type="InterPro" id="IPR036249">
    <property type="entry name" value="Thioredoxin-like_sf"/>
</dbReference>
<evidence type="ECO:0000256" key="3">
    <source>
        <dbReference type="SAM" id="MobiDB-lite"/>
    </source>
</evidence>
<dbReference type="PANTHER" id="PTHR46052:SF1">
    <property type="entry name" value="PHOSDUCIN-LIKE PROTEIN"/>
    <property type="match status" value="1"/>
</dbReference>
<feature type="region of interest" description="Disordered" evidence="3">
    <location>
        <begin position="281"/>
        <end position="305"/>
    </location>
</feature>
<evidence type="ECO:0000259" key="4">
    <source>
        <dbReference type="Pfam" id="PF02114"/>
    </source>
</evidence>
<dbReference type="Pfam" id="PF02114">
    <property type="entry name" value="Phosducin"/>
    <property type="match status" value="1"/>
</dbReference>
<comment type="similarity">
    <text evidence="1">Belongs to the phosducin family.</text>
</comment>
<feature type="compositionally biased region" description="Basic and acidic residues" evidence="3">
    <location>
        <begin position="281"/>
        <end position="290"/>
    </location>
</feature>
<accession>A0AAV2PLT4</accession>
<dbReference type="CDD" id="cd02987">
    <property type="entry name" value="Phd_like_Phd"/>
    <property type="match status" value="1"/>
</dbReference>
<dbReference type="PANTHER" id="PTHR46052">
    <property type="entry name" value="PHOSDUCIN-LIKE PROTEIN"/>
    <property type="match status" value="1"/>
</dbReference>
<dbReference type="InterPro" id="IPR023196">
    <property type="entry name" value="Phosducin_N_dom_sf"/>
</dbReference>
<feature type="domain" description="Phosducin" evidence="4">
    <location>
        <begin position="60"/>
        <end position="281"/>
    </location>
</feature>
<dbReference type="Proteomes" id="UP001497623">
    <property type="component" value="Unassembled WGS sequence"/>
</dbReference>
<gene>
    <name evidence="5" type="ORF">MNOR_LOCUS2105</name>
</gene>
<dbReference type="InterPro" id="IPR051499">
    <property type="entry name" value="Phosducin-like_reg"/>
</dbReference>
<name>A0AAV2PLT4_MEGNR</name>
<feature type="compositionally biased region" description="Acidic residues" evidence="3">
    <location>
        <begin position="20"/>
        <end position="35"/>
    </location>
</feature>
<protein>
    <recommendedName>
        <fullName evidence="4">Phosducin domain-containing protein</fullName>
    </recommendedName>
</protein>
<dbReference type="Gene3D" id="3.40.30.10">
    <property type="entry name" value="Glutaredoxin"/>
    <property type="match status" value="1"/>
</dbReference>
<dbReference type="PRINTS" id="PR00677">
    <property type="entry name" value="PHOSDUCIN"/>
</dbReference>
<dbReference type="Gene3D" id="1.10.168.10">
    <property type="entry name" value="Phosducin, domain 2"/>
    <property type="match status" value="1"/>
</dbReference>
<dbReference type="SUPFAM" id="SSF52833">
    <property type="entry name" value="Thioredoxin-like"/>
    <property type="match status" value="1"/>
</dbReference>
<evidence type="ECO:0000313" key="5">
    <source>
        <dbReference type="EMBL" id="CAL4061355.1"/>
    </source>
</evidence>
<evidence type="ECO:0000256" key="2">
    <source>
        <dbReference type="ARBA" id="ARBA00022553"/>
    </source>
</evidence>
<dbReference type="InterPro" id="IPR024253">
    <property type="entry name" value="Phosducin_thioredoxin-like_dom"/>
</dbReference>
<reference evidence="5 6" key="1">
    <citation type="submission" date="2024-05" db="EMBL/GenBank/DDBJ databases">
        <authorList>
            <person name="Wallberg A."/>
        </authorList>
    </citation>
    <scope>NUCLEOTIDE SEQUENCE [LARGE SCALE GENOMIC DNA]</scope>
</reference>
<evidence type="ECO:0000256" key="1">
    <source>
        <dbReference type="ARBA" id="ARBA00009686"/>
    </source>
</evidence>
<comment type="caution">
    <text evidence="5">The sequence shown here is derived from an EMBL/GenBank/DDBJ whole genome shotgun (WGS) entry which is preliminary data.</text>
</comment>
<sequence length="305" mass="34869">MATLDDRILGEKLHYYCSSSEDEDEPEQEENQAEDLEGREKLKTIAGPKFIPADQEKEIRSWEGASKNTGPKGVLSDWQKFKQLESEKRQEKEREFIALTKKLSMTCKSHLDDEKDKEKQRKRENEIDEECLIDEAFLQQYITKRMEEMRAHTVPKPTFGKIYNLNSGEEFLDAIDKEEKNVTIVVHIYEKGVLGCKAMSGCMICLAEEYPSVKFCRLQASAAGVSSKFKQMGLPAILVYKSGQLMGNFVRLIDEFGDDFYATDVESFLIEHGMLQDKSLEPSRIRDSSVHNKTATGEDDSDFSD</sequence>
<dbReference type="GO" id="GO:0008277">
    <property type="term" value="P:regulation of G protein-coupled receptor signaling pathway"/>
    <property type="evidence" value="ECO:0007669"/>
    <property type="project" value="InterPro"/>
</dbReference>
<dbReference type="AlphaFoldDB" id="A0AAV2PLT4"/>
<proteinExistence type="inferred from homology"/>
<feature type="region of interest" description="Disordered" evidence="3">
    <location>
        <begin position="17"/>
        <end position="74"/>
    </location>
</feature>
<dbReference type="InterPro" id="IPR001200">
    <property type="entry name" value="Phosducin"/>
</dbReference>
<keyword evidence="6" id="KW-1185">Reference proteome</keyword>